<dbReference type="Proteomes" id="UP000504609">
    <property type="component" value="Unplaced"/>
</dbReference>
<evidence type="ECO:0000259" key="6">
    <source>
        <dbReference type="PROSITE" id="PS51005"/>
    </source>
</evidence>
<keyword evidence="3" id="KW-0238">DNA-binding</keyword>
<dbReference type="PANTHER" id="PTHR31989">
    <property type="entry name" value="NAC DOMAIN-CONTAINING PROTEIN 82-RELATED"/>
    <property type="match status" value="1"/>
</dbReference>
<feature type="domain" description="NAC" evidence="6">
    <location>
        <begin position="37"/>
        <end position="187"/>
    </location>
</feature>
<gene>
    <name evidence="8" type="primary">LOC111441754</name>
</gene>
<protein>
    <submittedName>
        <fullName evidence="8">NAC domain-containing protein 96-like</fullName>
    </submittedName>
</protein>
<evidence type="ECO:0000256" key="4">
    <source>
        <dbReference type="ARBA" id="ARBA00023163"/>
    </source>
</evidence>
<reference evidence="8" key="1">
    <citation type="submission" date="2025-08" db="UniProtKB">
        <authorList>
            <consortium name="RefSeq"/>
        </authorList>
    </citation>
    <scope>IDENTIFICATION</scope>
    <source>
        <tissue evidence="8">Young leaves</tissue>
    </source>
</reference>
<name>A0A6J1F881_CUCMO</name>
<dbReference type="KEGG" id="cmos:111441754"/>
<dbReference type="InterPro" id="IPR036093">
    <property type="entry name" value="NAC_dom_sf"/>
</dbReference>
<dbReference type="GO" id="GO:0006355">
    <property type="term" value="P:regulation of DNA-templated transcription"/>
    <property type="evidence" value="ECO:0007669"/>
    <property type="project" value="InterPro"/>
</dbReference>
<evidence type="ECO:0000256" key="3">
    <source>
        <dbReference type="ARBA" id="ARBA00023125"/>
    </source>
</evidence>
<dbReference type="GO" id="GO:0003677">
    <property type="term" value="F:DNA binding"/>
    <property type="evidence" value="ECO:0007669"/>
    <property type="project" value="UniProtKB-KW"/>
</dbReference>
<keyword evidence="4" id="KW-0804">Transcription</keyword>
<keyword evidence="2" id="KW-0805">Transcription regulation</keyword>
<dbReference type="Gene3D" id="2.170.150.80">
    <property type="entry name" value="NAC domain"/>
    <property type="match status" value="1"/>
</dbReference>
<proteinExistence type="predicted"/>
<dbReference type="AlphaFoldDB" id="A0A6J1F881"/>
<evidence type="ECO:0000313" key="7">
    <source>
        <dbReference type="Proteomes" id="UP000504609"/>
    </source>
</evidence>
<organism evidence="7 8">
    <name type="scientific">Cucurbita moschata</name>
    <name type="common">Winter crookneck squash</name>
    <name type="synonym">Cucurbita pepo var. moschata</name>
    <dbReference type="NCBI Taxonomy" id="3662"/>
    <lineage>
        <taxon>Eukaryota</taxon>
        <taxon>Viridiplantae</taxon>
        <taxon>Streptophyta</taxon>
        <taxon>Embryophyta</taxon>
        <taxon>Tracheophyta</taxon>
        <taxon>Spermatophyta</taxon>
        <taxon>Magnoliopsida</taxon>
        <taxon>eudicotyledons</taxon>
        <taxon>Gunneridae</taxon>
        <taxon>Pentapetalae</taxon>
        <taxon>rosids</taxon>
        <taxon>fabids</taxon>
        <taxon>Cucurbitales</taxon>
        <taxon>Cucurbitaceae</taxon>
        <taxon>Cucurbiteae</taxon>
        <taxon>Cucurbita</taxon>
    </lineage>
</organism>
<dbReference type="PROSITE" id="PS51005">
    <property type="entry name" value="NAC"/>
    <property type="match status" value="1"/>
</dbReference>
<evidence type="ECO:0000256" key="2">
    <source>
        <dbReference type="ARBA" id="ARBA00023015"/>
    </source>
</evidence>
<comment type="subcellular location">
    <subcellularLocation>
        <location evidence="1">Nucleus</location>
    </subcellularLocation>
</comment>
<keyword evidence="5" id="KW-0539">Nucleus</keyword>
<evidence type="ECO:0000256" key="1">
    <source>
        <dbReference type="ARBA" id="ARBA00004123"/>
    </source>
</evidence>
<accession>A0A6J1F881</accession>
<evidence type="ECO:0000313" key="8">
    <source>
        <dbReference type="RefSeq" id="XP_022934620.1"/>
    </source>
</evidence>
<keyword evidence="7" id="KW-1185">Reference proteome</keyword>
<dbReference type="InterPro" id="IPR003441">
    <property type="entry name" value="NAC-dom"/>
</dbReference>
<evidence type="ECO:0000256" key="5">
    <source>
        <dbReference type="ARBA" id="ARBA00023242"/>
    </source>
</evidence>
<dbReference type="GeneID" id="111441754"/>
<sequence length="357" mass="41467">MACPDLQSSIHYNCGFLPNFRLQLLPRIMATAALNQLPLGYVFCPTDQELFQFYLHHKIVGNDTPYVLPVVDLYSEEPSVLWQNYGGIDDQYLHVFTQLKKKKSRVIRKVGSNGGTWSGESAAVKIFSSDDNHILLGTLKRFHYENRKVEKSNENCSWIMHEYTINPDLVPNGNVHDRFVFCKIRHKILYYRREDQAPISTEAIQVYEQAIANPEEETFKINEQFHGELMNPISNETIQVHEQAIAYPEEETFKIKEQFHGELMNPISTETIQVHEQAIANLEEETFQIDEQSLRELMNSISTESIKIHAQAEDSNEEQMFEINEQFFEELDDPLEDIDFSCMNDDLSLLDDLPLPW</sequence>
<dbReference type="Pfam" id="PF02365">
    <property type="entry name" value="NAM"/>
    <property type="match status" value="1"/>
</dbReference>
<dbReference type="RefSeq" id="XP_022934620.1">
    <property type="nucleotide sequence ID" value="XM_023078852.1"/>
</dbReference>
<dbReference type="SUPFAM" id="SSF101941">
    <property type="entry name" value="NAC domain"/>
    <property type="match status" value="1"/>
</dbReference>
<dbReference type="GO" id="GO:0005634">
    <property type="term" value="C:nucleus"/>
    <property type="evidence" value="ECO:0007669"/>
    <property type="project" value="UniProtKB-SubCell"/>
</dbReference>